<dbReference type="InterPro" id="IPR012347">
    <property type="entry name" value="Ferritin-like"/>
</dbReference>
<dbReference type="Gene3D" id="1.20.1260.10">
    <property type="match status" value="1"/>
</dbReference>
<evidence type="ECO:0000313" key="3">
    <source>
        <dbReference type="Proteomes" id="UP001321475"/>
    </source>
</evidence>
<keyword evidence="3" id="KW-1185">Reference proteome</keyword>
<organism evidence="2 3">
    <name type="scientific">Paraoerskovia sediminicola</name>
    <dbReference type="NCBI Taxonomy" id="1138587"/>
    <lineage>
        <taxon>Bacteria</taxon>
        <taxon>Bacillati</taxon>
        <taxon>Actinomycetota</taxon>
        <taxon>Actinomycetes</taxon>
        <taxon>Micrococcales</taxon>
        <taxon>Cellulomonadaceae</taxon>
        <taxon>Paraoerskovia</taxon>
    </lineage>
</organism>
<dbReference type="Pfam" id="PF13794">
    <property type="entry name" value="MiaE_2"/>
    <property type="match status" value="1"/>
</dbReference>
<gene>
    <name evidence="2" type="ORF">GCM10025865_03290</name>
</gene>
<reference evidence="3" key="1">
    <citation type="journal article" date="2019" name="Int. J. Syst. Evol. Microbiol.">
        <title>The Global Catalogue of Microorganisms (GCM) 10K type strain sequencing project: providing services to taxonomists for standard genome sequencing and annotation.</title>
        <authorList>
            <consortium name="The Broad Institute Genomics Platform"/>
            <consortium name="The Broad Institute Genome Sequencing Center for Infectious Disease"/>
            <person name="Wu L."/>
            <person name="Ma J."/>
        </authorList>
    </citation>
    <scope>NUCLEOTIDE SEQUENCE [LARGE SCALE GENOMIC DNA]</scope>
    <source>
        <strain evidence="3">NBRC 108565</strain>
    </source>
</reference>
<sequence>MASVAPSGATGEPGGLRGSHAASVEDVRALLGLLAYTELTAFTRLAESSSQAPGLHERLRLARRASNAVERQEWVLARIEELGGDPEAEVAAFDRTYADYNDRTTPGSWWERLLKGYVGHGVADDFCRLAVDGLDDRSREVVLEVIRGGESDERSVAVLSAAAEADEVLASRLALWGRRLVGEALGVAQTLMTSRPALARLVADGAARRGVGGVDPSSPAEHVPWVLGQLTAEHTRRMGRLGLTA</sequence>
<dbReference type="EMBL" id="AP027729">
    <property type="protein sequence ID" value="BDZ41030.1"/>
    <property type="molecule type" value="Genomic_DNA"/>
</dbReference>
<feature type="domain" description="Ferritin-like" evidence="1">
    <location>
        <begin position="26"/>
        <end position="204"/>
    </location>
</feature>
<dbReference type="Proteomes" id="UP001321475">
    <property type="component" value="Chromosome"/>
</dbReference>
<name>A0ABN6X8A3_9CELL</name>
<proteinExistence type="predicted"/>
<evidence type="ECO:0000313" key="2">
    <source>
        <dbReference type="EMBL" id="BDZ41030.1"/>
    </source>
</evidence>
<protein>
    <recommendedName>
        <fullName evidence="1">Ferritin-like domain-containing protein</fullName>
    </recommendedName>
</protein>
<evidence type="ECO:0000259" key="1">
    <source>
        <dbReference type="Pfam" id="PF13794"/>
    </source>
</evidence>
<dbReference type="InterPro" id="IPR059125">
    <property type="entry name" value="Ferritin_actino"/>
</dbReference>
<accession>A0ABN6X8A3</accession>